<keyword evidence="6 8" id="KW-0067">ATP-binding</keyword>
<keyword evidence="4 8" id="KW-0819">tRNA processing</keyword>
<organism evidence="10 11">
    <name type="scientific">Hallella seregens ATCC 51272</name>
    <dbReference type="NCBI Taxonomy" id="1336250"/>
    <lineage>
        <taxon>Bacteria</taxon>
        <taxon>Pseudomonadati</taxon>
        <taxon>Bacteroidota</taxon>
        <taxon>Bacteroidia</taxon>
        <taxon>Bacteroidales</taxon>
        <taxon>Prevotellaceae</taxon>
        <taxon>Hallella</taxon>
    </lineage>
</organism>
<dbReference type="InterPro" id="IPR012796">
    <property type="entry name" value="Lysidine-tRNA-synth_C"/>
</dbReference>
<feature type="binding site" evidence="8">
    <location>
        <begin position="36"/>
        <end position="41"/>
    </location>
    <ligand>
        <name>ATP</name>
        <dbReference type="ChEBI" id="CHEBI:30616"/>
    </ligand>
</feature>
<evidence type="ECO:0000259" key="9">
    <source>
        <dbReference type="SMART" id="SM00977"/>
    </source>
</evidence>
<comment type="subcellular location">
    <subcellularLocation>
        <location evidence="1 8">Cytoplasm</location>
    </subcellularLocation>
</comment>
<dbReference type="Pfam" id="PF01171">
    <property type="entry name" value="ATP_bind_3"/>
    <property type="match status" value="1"/>
</dbReference>
<keyword evidence="11" id="KW-1185">Reference proteome</keyword>
<comment type="domain">
    <text evidence="8">The N-terminal region contains the highly conserved SGGXDS motif, predicted to be a P-loop motif involved in ATP binding.</text>
</comment>
<dbReference type="InterPro" id="IPR014729">
    <property type="entry name" value="Rossmann-like_a/b/a_fold"/>
</dbReference>
<evidence type="ECO:0000313" key="10">
    <source>
        <dbReference type="EMBL" id="MFB9897597.1"/>
    </source>
</evidence>
<comment type="caution">
    <text evidence="10">The sequence shown here is derived from an EMBL/GenBank/DDBJ whole genome shotgun (WGS) entry which is preliminary data.</text>
</comment>
<evidence type="ECO:0000256" key="3">
    <source>
        <dbReference type="ARBA" id="ARBA00022598"/>
    </source>
</evidence>
<dbReference type="PANTHER" id="PTHR43033">
    <property type="entry name" value="TRNA(ILE)-LYSIDINE SYNTHASE-RELATED"/>
    <property type="match status" value="1"/>
</dbReference>
<feature type="domain" description="Lysidine-tRNA(Ile) synthetase C-terminal" evidence="9">
    <location>
        <begin position="379"/>
        <end position="453"/>
    </location>
</feature>
<gene>
    <name evidence="8 10" type="primary">tilS</name>
    <name evidence="10" type="ORF">ACFFK8_07255</name>
</gene>
<dbReference type="Pfam" id="PF11734">
    <property type="entry name" value="TilS_C"/>
    <property type="match status" value="1"/>
</dbReference>
<evidence type="ECO:0000256" key="7">
    <source>
        <dbReference type="ARBA" id="ARBA00048539"/>
    </source>
</evidence>
<sequence length="455" mass="51556">MWNKNRFTMIFSDSIESYIRRHDLLRHDGFYVVALSGGADSVALLRVLLALGYRVEAAHCNFHLRGTESNRDEAFCVALCESLHVGLHRVHFETEVYAQAHGVSVEMAARNLRYRYFEQLRQDIQANAVCVAHHSDDQVETILLHLLRGTGLAGLQGMKPRNGTVVRPLLSVSRQQILDYLTGLSQSYVTDSTNLEDNVKRNKLRLRVLPLLEEINSSAREHILHMSEHLQEAAAIVDHAVSDVLKAIRLDGDGYDLRRLASYPAPHYVLWHLLHGRGFNPTQIDEIARHGLEHGTWKSATTVVLIHQGQLYILDRESWETLPPMLVIPETGVYVYPGGTKGESETRFRLCVEDVTPDFIIRKSPDVAAVDAARIRFPLTLRTVQTGDRFSPFGMRGTKLVCDFLKDRKIPFPARRHQLVLTDAQGNIIWVVGLRIDNRFAIVPGRSQRALMISR</sequence>
<dbReference type="Proteomes" id="UP001589688">
    <property type="component" value="Unassembled WGS sequence"/>
</dbReference>
<dbReference type="SUPFAM" id="SSF52402">
    <property type="entry name" value="Adenine nucleotide alpha hydrolases-like"/>
    <property type="match status" value="1"/>
</dbReference>
<protein>
    <recommendedName>
        <fullName evidence="8">tRNA(Ile)-lysidine synthase</fullName>
        <ecNumber evidence="8">6.3.4.19</ecNumber>
    </recommendedName>
    <alternativeName>
        <fullName evidence="8">tRNA(Ile)-2-lysyl-cytidine synthase</fullName>
    </alternativeName>
    <alternativeName>
        <fullName evidence="8">tRNA(Ile)-lysidine synthetase</fullName>
    </alternativeName>
</protein>
<reference evidence="10 11" key="1">
    <citation type="submission" date="2024-09" db="EMBL/GenBank/DDBJ databases">
        <authorList>
            <person name="Sun Q."/>
            <person name="Mori K."/>
        </authorList>
    </citation>
    <scope>NUCLEOTIDE SEQUENCE [LARGE SCALE GENOMIC DNA]</scope>
    <source>
        <strain evidence="10 11">ATCC 51272</strain>
    </source>
</reference>
<dbReference type="NCBIfam" id="TIGR02432">
    <property type="entry name" value="lysidine_TilS_N"/>
    <property type="match status" value="1"/>
</dbReference>
<keyword evidence="2 8" id="KW-0963">Cytoplasm</keyword>
<keyword evidence="5 8" id="KW-0547">Nucleotide-binding</keyword>
<comment type="function">
    <text evidence="8">Ligates lysine onto the cytidine present at position 34 of the AUA codon-specific tRNA(Ile) that contains the anticodon CAU, in an ATP-dependent manner. Cytidine is converted to lysidine, thus changing the amino acid specificity of the tRNA from methionine to isoleucine.</text>
</comment>
<dbReference type="EC" id="6.3.4.19" evidence="8"/>
<name>A0ABV5ZJQ0_9BACT</name>
<evidence type="ECO:0000256" key="6">
    <source>
        <dbReference type="ARBA" id="ARBA00022840"/>
    </source>
</evidence>
<dbReference type="NCBIfam" id="TIGR02433">
    <property type="entry name" value="lysidine_TilS_C"/>
    <property type="match status" value="1"/>
</dbReference>
<keyword evidence="3 8" id="KW-0436">Ligase</keyword>
<dbReference type="InterPro" id="IPR012795">
    <property type="entry name" value="tRNA_Ile_lys_synt_N"/>
</dbReference>
<evidence type="ECO:0000256" key="8">
    <source>
        <dbReference type="HAMAP-Rule" id="MF_01161"/>
    </source>
</evidence>
<comment type="catalytic activity">
    <reaction evidence="7 8">
        <text>cytidine(34) in tRNA(Ile2) + L-lysine + ATP = lysidine(34) in tRNA(Ile2) + AMP + diphosphate + H(+)</text>
        <dbReference type="Rhea" id="RHEA:43744"/>
        <dbReference type="Rhea" id="RHEA-COMP:10625"/>
        <dbReference type="Rhea" id="RHEA-COMP:10670"/>
        <dbReference type="ChEBI" id="CHEBI:15378"/>
        <dbReference type="ChEBI" id="CHEBI:30616"/>
        <dbReference type="ChEBI" id="CHEBI:32551"/>
        <dbReference type="ChEBI" id="CHEBI:33019"/>
        <dbReference type="ChEBI" id="CHEBI:82748"/>
        <dbReference type="ChEBI" id="CHEBI:83665"/>
        <dbReference type="ChEBI" id="CHEBI:456215"/>
        <dbReference type="EC" id="6.3.4.19"/>
    </reaction>
</comment>
<accession>A0ABV5ZJQ0</accession>
<dbReference type="RefSeq" id="WP_084567347.1">
    <property type="nucleotide sequence ID" value="NZ_JADU01000016.1"/>
</dbReference>
<dbReference type="CDD" id="cd01992">
    <property type="entry name" value="TilS_N"/>
    <property type="match status" value="1"/>
</dbReference>
<comment type="similarity">
    <text evidence="8">Belongs to the tRNA(Ile)-lysidine synthase family.</text>
</comment>
<evidence type="ECO:0000313" key="11">
    <source>
        <dbReference type="Proteomes" id="UP001589688"/>
    </source>
</evidence>
<dbReference type="GO" id="GO:0032267">
    <property type="term" value="F:tRNA(Ile)-lysidine synthase activity"/>
    <property type="evidence" value="ECO:0007669"/>
    <property type="project" value="UniProtKB-EC"/>
</dbReference>
<dbReference type="InterPro" id="IPR012094">
    <property type="entry name" value="tRNA_Ile_lys_synt"/>
</dbReference>
<dbReference type="SMART" id="SM00977">
    <property type="entry name" value="TilS_C"/>
    <property type="match status" value="1"/>
</dbReference>
<proteinExistence type="inferred from homology"/>
<dbReference type="PANTHER" id="PTHR43033:SF1">
    <property type="entry name" value="TRNA(ILE)-LYSIDINE SYNTHASE-RELATED"/>
    <property type="match status" value="1"/>
</dbReference>
<evidence type="ECO:0000256" key="5">
    <source>
        <dbReference type="ARBA" id="ARBA00022741"/>
    </source>
</evidence>
<evidence type="ECO:0000256" key="4">
    <source>
        <dbReference type="ARBA" id="ARBA00022694"/>
    </source>
</evidence>
<dbReference type="EMBL" id="JBHLZF010000002">
    <property type="protein sequence ID" value="MFB9897597.1"/>
    <property type="molecule type" value="Genomic_DNA"/>
</dbReference>
<dbReference type="InterPro" id="IPR011063">
    <property type="entry name" value="TilS/TtcA_N"/>
</dbReference>
<evidence type="ECO:0000256" key="2">
    <source>
        <dbReference type="ARBA" id="ARBA00022490"/>
    </source>
</evidence>
<dbReference type="HAMAP" id="MF_01161">
    <property type="entry name" value="tRNA_Ile_lys_synt"/>
    <property type="match status" value="1"/>
</dbReference>
<dbReference type="Gene3D" id="3.40.50.620">
    <property type="entry name" value="HUPs"/>
    <property type="match status" value="1"/>
</dbReference>
<dbReference type="SUPFAM" id="SSF56037">
    <property type="entry name" value="PheT/TilS domain"/>
    <property type="match status" value="1"/>
</dbReference>
<evidence type="ECO:0000256" key="1">
    <source>
        <dbReference type="ARBA" id="ARBA00004496"/>
    </source>
</evidence>